<organism evidence="1 2">
    <name type="scientific">Deferribacter autotrophicus</name>
    <dbReference type="NCBI Taxonomy" id="500465"/>
    <lineage>
        <taxon>Bacteria</taxon>
        <taxon>Pseudomonadati</taxon>
        <taxon>Deferribacterota</taxon>
        <taxon>Deferribacteres</taxon>
        <taxon>Deferribacterales</taxon>
        <taxon>Deferribacteraceae</taxon>
        <taxon>Deferribacter</taxon>
    </lineage>
</organism>
<keyword evidence="2" id="KW-1185">Reference proteome</keyword>
<dbReference type="OrthoDB" id="9799996at2"/>
<evidence type="ECO:0000313" key="2">
    <source>
        <dbReference type="Proteomes" id="UP000322876"/>
    </source>
</evidence>
<dbReference type="AlphaFoldDB" id="A0A5A8F5F5"/>
<dbReference type="RefSeq" id="WP_149266238.1">
    <property type="nucleotide sequence ID" value="NZ_VFJB01000004.1"/>
</dbReference>
<dbReference type="EMBL" id="VFJB01000004">
    <property type="protein sequence ID" value="KAA0258686.1"/>
    <property type="molecule type" value="Genomic_DNA"/>
</dbReference>
<protein>
    <submittedName>
        <fullName evidence="1">Uncharacterized protein</fullName>
    </submittedName>
</protein>
<accession>A0A5A8F5F5</accession>
<dbReference type="Proteomes" id="UP000322876">
    <property type="component" value="Unassembled WGS sequence"/>
</dbReference>
<gene>
    <name evidence="1" type="ORF">FHQ18_05885</name>
</gene>
<evidence type="ECO:0000313" key="1">
    <source>
        <dbReference type="EMBL" id="KAA0258686.1"/>
    </source>
</evidence>
<reference evidence="1 2" key="1">
    <citation type="submission" date="2019-06" db="EMBL/GenBank/DDBJ databases">
        <title>Genomic insights into carbon and energy metabolism of Deferribacter autotrophicus revealed new metabolic traits in the phylum Deferribacteres.</title>
        <authorList>
            <person name="Slobodkin A.I."/>
            <person name="Slobodkina G.B."/>
            <person name="Allioux M."/>
            <person name="Alain K."/>
            <person name="Jebbar M."/>
            <person name="Shadrin V."/>
            <person name="Kublanov I.V."/>
            <person name="Toshchakov S.V."/>
            <person name="Bonch-Osmolovskaya E.A."/>
        </authorList>
    </citation>
    <scope>NUCLEOTIDE SEQUENCE [LARGE SCALE GENOMIC DNA]</scope>
    <source>
        <strain evidence="1 2">SL50</strain>
    </source>
</reference>
<name>A0A5A8F5F5_9BACT</name>
<comment type="caution">
    <text evidence="1">The sequence shown here is derived from an EMBL/GenBank/DDBJ whole genome shotgun (WGS) entry which is preliminary data.</text>
</comment>
<proteinExistence type="predicted"/>
<sequence length="147" mass="17097">MKYFLNENTFTIDNISAAYEIIKNIHLEDENSLEKITISSDNISQCKELFTAFKTSKKVKQITIKILSNTFQIEATLKTNPLRISSIKAPNPLGEDISDNVLERVLYLKFVYKFFENELISFAKIRTRDSWITLIESFRDFLSSLKN</sequence>